<dbReference type="InterPro" id="IPR036412">
    <property type="entry name" value="HAD-like_sf"/>
</dbReference>
<dbReference type="SFLD" id="SFLDS00003">
    <property type="entry name" value="Haloacid_Dehalogenase"/>
    <property type="match status" value="1"/>
</dbReference>
<dbReference type="GO" id="GO:0008967">
    <property type="term" value="F:phosphoglycolate phosphatase activity"/>
    <property type="evidence" value="ECO:0007669"/>
    <property type="project" value="UniProtKB-EC"/>
</dbReference>
<dbReference type="InterPro" id="IPR023214">
    <property type="entry name" value="HAD_sf"/>
</dbReference>
<dbReference type="SUPFAM" id="SSF56784">
    <property type="entry name" value="HAD-like"/>
    <property type="match status" value="1"/>
</dbReference>
<dbReference type="Pfam" id="PF13419">
    <property type="entry name" value="HAD_2"/>
    <property type="match status" value="1"/>
</dbReference>
<keyword evidence="5" id="KW-0378">Hydrolase</keyword>
<dbReference type="GO" id="GO:0006281">
    <property type="term" value="P:DNA repair"/>
    <property type="evidence" value="ECO:0007669"/>
    <property type="project" value="TreeGrafter"/>
</dbReference>
<dbReference type="PANTHER" id="PTHR43434:SF1">
    <property type="entry name" value="PHOSPHOGLYCOLATE PHOSPHATASE"/>
    <property type="match status" value="1"/>
</dbReference>
<evidence type="ECO:0000256" key="2">
    <source>
        <dbReference type="ARBA" id="ARBA00004818"/>
    </source>
</evidence>
<organism evidence="5 6">
    <name type="scientific">Alloprevotella rava</name>
    <dbReference type="NCBI Taxonomy" id="671218"/>
    <lineage>
        <taxon>Bacteria</taxon>
        <taxon>Pseudomonadati</taxon>
        <taxon>Bacteroidota</taxon>
        <taxon>Bacteroidia</taxon>
        <taxon>Bacteroidales</taxon>
        <taxon>Prevotellaceae</taxon>
        <taxon>Alloprevotella</taxon>
    </lineage>
</organism>
<dbReference type="PANTHER" id="PTHR43434">
    <property type="entry name" value="PHOSPHOGLYCOLATE PHOSPHATASE"/>
    <property type="match status" value="1"/>
</dbReference>
<dbReference type="Gene3D" id="3.40.50.1000">
    <property type="entry name" value="HAD superfamily/HAD-like"/>
    <property type="match status" value="1"/>
</dbReference>
<dbReference type="NCBIfam" id="TIGR01509">
    <property type="entry name" value="HAD-SF-IA-v3"/>
    <property type="match status" value="1"/>
</dbReference>
<dbReference type="SFLD" id="SFLDG01129">
    <property type="entry name" value="C1.5:_HAD__Beta-PGM__Phosphata"/>
    <property type="match status" value="1"/>
</dbReference>
<gene>
    <name evidence="5" type="ORF">FHS60_000120</name>
</gene>
<dbReference type="RefSeq" id="WP_183693564.1">
    <property type="nucleotide sequence ID" value="NZ_JACICA010000001.1"/>
</dbReference>
<dbReference type="EC" id="3.1.3.18" evidence="4"/>
<evidence type="ECO:0000313" key="6">
    <source>
        <dbReference type="Proteomes" id="UP000541425"/>
    </source>
</evidence>
<name>A0A7W5XWX0_9BACT</name>
<dbReference type="InterPro" id="IPR050155">
    <property type="entry name" value="HAD-like_hydrolase_sf"/>
</dbReference>
<dbReference type="SFLD" id="SFLDG01135">
    <property type="entry name" value="C1.5.6:_HAD__Beta-PGM__Phospha"/>
    <property type="match status" value="1"/>
</dbReference>
<comment type="catalytic activity">
    <reaction evidence="1">
        <text>2-phosphoglycolate + H2O = glycolate + phosphate</text>
        <dbReference type="Rhea" id="RHEA:14369"/>
        <dbReference type="ChEBI" id="CHEBI:15377"/>
        <dbReference type="ChEBI" id="CHEBI:29805"/>
        <dbReference type="ChEBI" id="CHEBI:43474"/>
        <dbReference type="ChEBI" id="CHEBI:58033"/>
        <dbReference type="EC" id="3.1.3.18"/>
    </reaction>
</comment>
<dbReference type="GO" id="GO:0005829">
    <property type="term" value="C:cytosol"/>
    <property type="evidence" value="ECO:0007669"/>
    <property type="project" value="TreeGrafter"/>
</dbReference>
<dbReference type="Gene3D" id="1.10.150.240">
    <property type="entry name" value="Putative phosphatase, domain 2"/>
    <property type="match status" value="1"/>
</dbReference>
<reference evidence="5 6" key="1">
    <citation type="submission" date="2020-08" db="EMBL/GenBank/DDBJ databases">
        <title>Genomic Encyclopedia of Type Strains, Phase IV (KMG-IV): sequencing the most valuable type-strain genomes for metagenomic binning, comparative biology and taxonomic classification.</title>
        <authorList>
            <person name="Goeker M."/>
        </authorList>
    </citation>
    <scope>NUCLEOTIDE SEQUENCE [LARGE SCALE GENOMIC DNA]</scope>
    <source>
        <strain evidence="5 6">DSM 22548</strain>
    </source>
</reference>
<dbReference type="EMBL" id="JACICA010000001">
    <property type="protein sequence ID" value="MBB3701678.1"/>
    <property type="molecule type" value="Genomic_DNA"/>
</dbReference>
<accession>A0A7W5XWX0</accession>
<dbReference type="InterPro" id="IPR023198">
    <property type="entry name" value="PGP-like_dom2"/>
</dbReference>
<protein>
    <recommendedName>
        <fullName evidence="4">phosphoglycolate phosphatase</fullName>
        <ecNumber evidence="4">3.1.3.18</ecNumber>
    </recommendedName>
</protein>
<dbReference type="InterPro" id="IPR041492">
    <property type="entry name" value="HAD_2"/>
</dbReference>
<dbReference type="NCBIfam" id="TIGR01549">
    <property type="entry name" value="HAD-SF-IA-v1"/>
    <property type="match status" value="1"/>
</dbReference>
<dbReference type="FunFam" id="3.40.50.1000:FF:000022">
    <property type="entry name" value="Phosphoglycolate phosphatase"/>
    <property type="match status" value="1"/>
</dbReference>
<evidence type="ECO:0000256" key="4">
    <source>
        <dbReference type="ARBA" id="ARBA00013078"/>
    </source>
</evidence>
<dbReference type="AlphaFoldDB" id="A0A7W5XWX0"/>
<comment type="similarity">
    <text evidence="3">Belongs to the HAD-like hydrolase superfamily. CbbY/CbbZ/Gph/YieH family.</text>
</comment>
<proteinExistence type="inferred from homology"/>
<dbReference type="Proteomes" id="UP000541425">
    <property type="component" value="Unassembled WGS sequence"/>
</dbReference>
<comment type="pathway">
    <text evidence="2">Organic acid metabolism; glycolate biosynthesis; glycolate from 2-phosphoglycolate: step 1/1.</text>
</comment>
<evidence type="ECO:0000256" key="1">
    <source>
        <dbReference type="ARBA" id="ARBA00000830"/>
    </source>
</evidence>
<comment type="caution">
    <text evidence="5">The sequence shown here is derived from an EMBL/GenBank/DDBJ whole genome shotgun (WGS) entry which is preliminary data.</text>
</comment>
<evidence type="ECO:0000256" key="3">
    <source>
        <dbReference type="ARBA" id="ARBA00006171"/>
    </source>
</evidence>
<evidence type="ECO:0000313" key="5">
    <source>
        <dbReference type="EMBL" id="MBB3701678.1"/>
    </source>
</evidence>
<dbReference type="InterPro" id="IPR006439">
    <property type="entry name" value="HAD-SF_hydro_IA"/>
</dbReference>
<sequence length="232" mass="25505">MQNSAIAPSVATTPASLLAQCRTHEGGILFDFDGTLANTTPSIVATLRASFKAMGRPVPEEDAMVKSIGLPLNQAFCRLGEFSKEEAATAVSIYAELFMTHEIPTIELFPEIKTTLEQLHEQGVRMAIVTSRNRHSLELILERHDIQKYFETNVTFDDGITPKPAPDMVLALLDRMHLAADSTLVVGDTTFDIEMGNRAGCHTCAVSYGNHDRAMLQTARPDFIIHHLGELL</sequence>